<protein>
    <submittedName>
        <fullName evidence="3">Uncharacterized protein</fullName>
    </submittedName>
</protein>
<dbReference type="EMBL" id="JACKWY010000029">
    <property type="protein sequence ID" value="MBB6716877.1"/>
    <property type="molecule type" value="Genomic_DNA"/>
</dbReference>
<dbReference type="RefSeq" id="WP_185165798.1">
    <property type="nucleotide sequence ID" value="NZ_JACKWY010000029.1"/>
</dbReference>
<feature type="region of interest" description="Disordered" evidence="1">
    <location>
        <begin position="55"/>
        <end position="79"/>
    </location>
</feature>
<keyword evidence="2" id="KW-0472">Membrane</keyword>
<feature type="compositionally biased region" description="Basic and acidic residues" evidence="1">
    <location>
        <begin position="59"/>
        <end position="79"/>
    </location>
</feature>
<feature type="compositionally biased region" description="Low complexity" evidence="1">
    <location>
        <begin position="143"/>
        <end position="179"/>
    </location>
</feature>
<evidence type="ECO:0000256" key="1">
    <source>
        <dbReference type="SAM" id="MobiDB-lite"/>
    </source>
</evidence>
<accession>A0A7X0SFY6</accession>
<proteinExistence type="predicted"/>
<feature type="compositionally biased region" description="Basic and acidic residues" evidence="1">
    <location>
        <begin position="125"/>
        <end position="138"/>
    </location>
</feature>
<dbReference type="Proteomes" id="UP000585258">
    <property type="component" value="Unassembled WGS sequence"/>
</dbReference>
<feature type="compositionally biased region" description="Pro residues" evidence="1">
    <location>
        <begin position="180"/>
        <end position="196"/>
    </location>
</feature>
<gene>
    <name evidence="3" type="ORF">H7E68_19585</name>
</gene>
<reference evidence="3 4" key="1">
    <citation type="submission" date="2020-08" db="EMBL/GenBank/DDBJ databases">
        <title>Clostridia isolated from Swiss meat.</title>
        <authorList>
            <person name="Wambui J."/>
            <person name="Stevens M.J.A."/>
            <person name="Stephan R."/>
        </authorList>
    </citation>
    <scope>NUCLEOTIDE SEQUENCE [LARGE SCALE GENOMIC DNA]</scope>
    <source>
        <strain evidence="3 4">CM001</strain>
    </source>
</reference>
<feature type="transmembrane region" description="Helical" evidence="2">
    <location>
        <begin position="20"/>
        <end position="43"/>
    </location>
</feature>
<evidence type="ECO:0000256" key="2">
    <source>
        <dbReference type="SAM" id="Phobius"/>
    </source>
</evidence>
<evidence type="ECO:0000313" key="4">
    <source>
        <dbReference type="Proteomes" id="UP000585258"/>
    </source>
</evidence>
<sequence length="320" mass="35256">MKKLNITKTLTNLIKGSLKAKIITGIIGGVLVGGFVGGTVYYLNNKNNPPEYKIAGTDKAPKDKELERTNEEKEKDEKQVKLIGLKDSIKVLDPNVDISKTENDLDKDLAYYEKLNTDLDNKVKEELGKKEEEEKKTNDNQINENKSNVESNNGGESNSSPNTTKTPSSKPDPKLTPTLAPTPTPTPEQIPTPKPVDPVRLYDLESQLIGRLSQENTNKPTFFSSESLSKADKYANLFIEDAISSSEVINGINGITLYPFGKESPSTLKFIDTVATKATINGKPGSIGEYISSSIYMRCKIVYDANSDKSTLWVVSSEVW</sequence>
<dbReference type="AlphaFoldDB" id="A0A7X0SFY6"/>
<keyword evidence="2" id="KW-0812">Transmembrane</keyword>
<organism evidence="3 4">
    <name type="scientific">Clostridium gasigenes</name>
    <dbReference type="NCBI Taxonomy" id="94869"/>
    <lineage>
        <taxon>Bacteria</taxon>
        <taxon>Bacillati</taxon>
        <taxon>Bacillota</taxon>
        <taxon>Clostridia</taxon>
        <taxon>Eubacteriales</taxon>
        <taxon>Clostridiaceae</taxon>
        <taxon>Clostridium</taxon>
    </lineage>
</organism>
<keyword evidence="2" id="KW-1133">Transmembrane helix</keyword>
<name>A0A7X0SFY6_9CLOT</name>
<comment type="caution">
    <text evidence="3">The sequence shown here is derived from an EMBL/GenBank/DDBJ whole genome shotgun (WGS) entry which is preliminary data.</text>
</comment>
<evidence type="ECO:0000313" key="3">
    <source>
        <dbReference type="EMBL" id="MBB6716877.1"/>
    </source>
</evidence>
<feature type="region of interest" description="Disordered" evidence="1">
    <location>
        <begin position="125"/>
        <end position="198"/>
    </location>
</feature>